<dbReference type="AlphaFoldDB" id="A0A512N6Q3"/>
<evidence type="ECO:0000313" key="2">
    <source>
        <dbReference type="Proteomes" id="UP000321058"/>
    </source>
</evidence>
<evidence type="ECO:0000313" key="1">
    <source>
        <dbReference type="EMBL" id="GEP54603.1"/>
    </source>
</evidence>
<comment type="caution">
    <text evidence="1">The sequence shown here is derived from an EMBL/GenBank/DDBJ whole genome shotgun (WGS) entry which is preliminary data.</text>
</comment>
<dbReference type="EMBL" id="BKAJ01000031">
    <property type="protein sequence ID" value="GEP54603.1"/>
    <property type="molecule type" value="Genomic_DNA"/>
</dbReference>
<accession>A0A512N6Q3</accession>
<name>A0A512N6Q3_9HYPH</name>
<reference evidence="1 2" key="1">
    <citation type="submission" date="2019-07" db="EMBL/GenBank/DDBJ databases">
        <title>Whole genome shotgun sequence of Reyranella soli NBRC 108950.</title>
        <authorList>
            <person name="Hosoyama A."/>
            <person name="Uohara A."/>
            <person name="Ohji S."/>
            <person name="Ichikawa N."/>
        </authorList>
    </citation>
    <scope>NUCLEOTIDE SEQUENCE [LARGE SCALE GENOMIC DNA]</scope>
    <source>
        <strain evidence="1 2">NBRC 108950</strain>
    </source>
</reference>
<keyword evidence="2" id="KW-1185">Reference proteome</keyword>
<gene>
    <name evidence="1" type="ORF">RSO01_17690</name>
</gene>
<organism evidence="1 2">
    <name type="scientific">Reyranella soli</name>
    <dbReference type="NCBI Taxonomy" id="1230389"/>
    <lineage>
        <taxon>Bacteria</taxon>
        <taxon>Pseudomonadati</taxon>
        <taxon>Pseudomonadota</taxon>
        <taxon>Alphaproteobacteria</taxon>
        <taxon>Hyphomicrobiales</taxon>
        <taxon>Reyranellaceae</taxon>
        <taxon>Reyranella</taxon>
    </lineage>
</organism>
<dbReference type="Proteomes" id="UP000321058">
    <property type="component" value="Unassembled WGS sequence"/>
</dbReference>
<proteinExistence type="predicted"/>
<sequence length="66" mass="7487">MAVGGRAMREILQLPFTCHSCHHAFAVPKAELDKNRPIHCPKCAAIFRLKREQMKHLAPGRKPVKD</sequence>
<protein>
    <submittedName>
        <fullName evidence="1">Uncharacterized protein</fullName>
    </submittedName>
</protein>